<feature type="transmembrane region" description="Helical" evidence="10">
    <location>
        <begin position="275"/>
        <end position="296"/>
    </location>
</feature>
<feature type="transmembrane region" description="Helical" evidence="10">
    <location>
        <begin position="158"/>
        <end position="178"/>
    </location>
</feature>
<keyword evidence="8 10" id="KW-0472">Membrane</keyword>
<protein>
    <recommendedName>
        <fullName evidence="9">Multidrug-efflux transporter</fullName>
    </recommendedName>
</protein>
<evidence type="ECO:0000256" key="10">
    <source>
        <dbReference type="SAM" id="Phobius"/>
    </source>
</evidence>
<keyword evidence="4" id="KW-1003">Cell membrane</keyword>
<dbReference type="GO" id="GO:0015297">
    <property type="term" value="F:antiporter activity"/>
    <property type="evidence" value="ECO:0007669"/>
    <property type="project" value="UniProtKB-KW"/>
</dbReference>
<dbReference type="GO" id="GO:0005886">
    <property type="term" value="C:plasma membrane"/>
    <property type="evidence" value="ECO:0007669"/>
    <property type="project" value="UniProtKB-SubCell"/>
</dbReference>
<feature type="transmembrane region" description="Helical" evidence="10">
    <location>
        <begin position="386"/>
        <end position="406"/>
    </location>
</feature>
<evidence type="ECO:0000256" key="6">
    <source>
        <dbReference type="ARBA" id="ARBA00022989"/>
    </source>
</evidence>
<organism evidence="11">
    <name type="scientific">marine sediment metagenome</name>
    <dbReference type="NCBI Taxonomy" id="412755"/>
    <lineage>
        <taxon>unclassified sequences</taxon>
        <taxon>metagenomes</taxon>
        <taxon>ecological metagenomes</taxon>
    </lineage>
</organism>
<proteinExistence type="predicted"/>
<feature type="transmembrane region" description="Helical" evidence="10">
    <location>
        <begin position="87"/>
        <end position="109"/>
    </location>
</feature>
<dbReference type="PIRSF" id="PIRSF006603">
    <property type="entry name" value="DinF"/>
    <property type="match status" value="1"/>
</dbReference>
<evidence type="ECO:0000256" key="2">
    <source>
        <dbReference type="ARBA" id="ARBA00022448"/>
    </source>
</evidence>
<dbReference type="NCBIfam" id="TIGR00797">
    <property type="entry name" value="matE"/>
    <property type="match status" value="1"/>
</dbReference>
<feature type="transmembrane region" description="Helical" evidence="10">
    <location>
        <begin position="347"/>
        <end position="365"/>
    </location>
</feature>
<feature type="transmembrane region" description="Helical" evidence="10">
    <location>
        <begin position="129"/>
        <end position="146"/>
    </location>
</feature>
<name>A0A0F9PTA0_9ZZZZ</name>
<feature type="transmembrane region" description="Helical" evidence="10">
    <location>
        <begin position="57"/>
        <end position="75"/>
    </location>
</feature>
<evidence type="ECO:0000256" key="5">
    <source>
        <dbReference type="ARBA" id="ARBA00022692"/>
    </source>
</evidence>
<dbReference type="Pfam" id="PF01554">
    <property type="entry name" value="MatE"/>
    <property type="match status" value="2"/>
</dbReference>
<dbReference type="CDD" id="cd13131">
    <property type="entry name" value="MATE_NorM_like"/>
    <property type="match status" value="1"/>
</dbReference>
<evidence type="ECO:0000256" key="1">
    <source>
        <dbReference type="ARBA" id="ARBA00004651"/>
    </source>
</evidence>
<dbReference type="AlphaFoldDB" id="A0A0F9PTA0"/>
<dbReference type="GO" id="GO:0006811">
    <property type="term" value="P:monoatomic ion transport"/>
    <property type="evidence" value="ECO:0007669"/>
    <property type="project" value="UniProtKB-KW"/>
</dbReference>
<feature type="transmembrane region" description="Helical" evidence="10">
    <location>
        <begin position="12"/>
        <end position="37"/>
    </location>
</feature>
<dbReference type="GO" id="GO:0042910">
    <property type="term" value="F:xenobiotic transmembrane transporter activity"/>
    <property type="evidence" value="ECO:0007669"/>
    <property type="project" value="InterPro"/>
</dbReference>
<keyword evidence="6 10" id="KW-1133">Transmembrane helix</keyword>
<evidence type="ECO:0000256" key="9">
    <source>
        <dbReference type="ARBA" id="ARBA00031636"/>
    </source>
</evidence>
<dbReference type="InterPro" id="IPR002528">
    <property type="entry name" value="MATE_fam"/>
</dbReference>
<evidence type="ECO:0000256" key="4">
    <source>
        <dbReference type="ARBA" id="ARBA00022475"/>
    </source>
</evidence>
<reference evidence="11" key="1">
    <citation type="journal article" date="2015" name="Nature">
        <title>Complex archaea that bridge the gap between prokaryotes and eukaryotes.</title>
        <authorList>
            <person name="Spang A."/>
            <person name="Saw J.H."/>
            <person name="Jorgensen S.L."/>
            <person name="Zaremba-Niedzwiedzka K."/>
            <person name="Martijn J."/>
            <person name="Lind A.E."/>
            <person name="van Eijk R."/>
            <person name="Schleper C."/>
            <person name="Guy L."/>
            <person name="Ettema T.J."/>
        </authorList>
    </citation>
    <scope>NUCLEOTIDE SEQUENCE</scope>
</reference>
<comment type="caution">
    <text evidence="11">The sequence shown here is derived from an EMBL/GenBank/DDBJ whole genome shotgun (WGS) entry which is preliminary data.</text>
</comment>
<sequence>MTFCNWEAKRLLSLALPVFLAQVTLILMSVVDTIMAGQVSPTDLAALSIATGIWNPLLLGLQGILLALTGIIAQFSGSDDHKGISHYFQQALYLTAILSFTGFGIAHLADAIIFKLDTTPAIASLAIDYIHFVKWGVFGFLIFTVYRNVTEGMGMTKPAFYISLLGLAVNIPVNYIFINGLFGFPAYGGAGCGIATAIVLTVMAIAQVTYCQISKKVDAKGLLSSFEKPNFTTIGIITKLGIPISLATFFEVTLFACIPLFIAHLGAVAISGHQIAASVTTLLFMMPLSLSIAISIRIGNLYGQKNMTQLKVAVSTSYILAIAVALFLALITFTGRDLISQLYTDSPAVMALASSIMILACIYQLPDALQVAANGILRGLKYTTPISYITFISYWLIGFCLGYVLARTDIIVPAMGPHGFWAGIIVGLSVAAILLMLTVKKRLKYEFFKIDALNQN</sequence>
<comment type="subcellular location">
    <subcellularLocation>
        <location evidence="1">Cell membrane</location>
        <topology evidence="1">Multi-pass membrane protein</topology>
    </subcellularLocation>
</comment>
<accession>A0A0F9PTA0</accession>
<keyword evidence="5 10" id="KW-0812">Transmembrane</keyword>
<evidence type="ECO:0000256" key="3">
    <source>
        <dbReference type="ARBA" id="ARBA00022449"/>
    </source>
</evidence>
<feature type="transmembrane region" description="Helical" evidence="10">
    <location>
        <begin position="317"/>
        <end position="335"/>
    </location>
</feature>
<dbReference type="PANTHER" id="PTHR43298:SF2">
    <property type="entry name" value="FMN_FAD EXPORTER YEEO-RELATED"/>
    <property type="match status" value="1"/>
</dbReference>
<dbReference type="PANTHER" id="PTHR43298">
    <property type="entry name" value="MULTIDRUG RESISTANCE PROTEIN NORM-RELATED"/>
    <property type="match status" value="1"/>
</dbReference>
<evidence type="ECO:0000313" key="11">
    <source>
        <dbReference type="EMBL" id="KKN34905.1"/>
    </source>
</evidence>
<dbReference type="EMBL" id="LAZR01002076">
    <property type="protein sequence ID" value="KKN34905.1"/>
    <property type="molecule type" value="Genomic_DNA"/>
</dbReference>
<keyword evidence="7" id="KW-0406">Ion transport</keyword>
<feature type="transmembrane region" description="Helical" evidence="10">
    <location>
        <begin position="246"/>
        <end position="269"/>
    </location>
</feature>
<evidence type="ECO:0000256" key="8">
    <source>
        <dbReference type="ARBA" id="ARBA00023136"/>
    </source>
</evidence>
<dbReference type="InterPro" id="IPR050222">
    <property type="entry name" value="MATE_MdtK"/>
</dbReference>
<dbReference type="InterPro" id="IPR048279">
    <property type="entry name" value="MdtK-like"/>
</dbReference>
<evidence type="ECO:0000256" key="7">
    <source>
        <dbReference type="ARBA" id="ARBA00023065"/>
    </source>
</evidence>
<keyword evidence="2" id="KW-0813">Transport</keyword>
<feature type="transmembrane region" description="Helical" evidence="10">
    <location>
        <begin position="418"/>
        <end position="439"/>
    </location>
</feature>
<feature type="transmembrane region" description="Helical" evidence="10">
    <location>
        <begin position="184"/>
        <end position="206"/>
    </location>
</feature>
<gene>
    <name evidence="11" type="ORF">LCGC14_0788950</name>
</gene>
<keyword evidence="3" id="KW-0050">Antiport</keyword>